<organism evidence="2 3">
    <name type="scientific">Catenisphaera adipataccumulans</name>
    <dbReference type="NCBI Taxonomy" id="700500"/>
    <lineage>
        <taxon>Bacteria</taxon>
        <taxon>Bacillati</taxon>
        <taxon>Bacillota</taxon>
        <taxon>Erysipelotrichia</taxon>
        <taxon>Erysipelotrichales</taxon>
        <taxon>Erysipelotrichaceae</taxon>
        <taxon>Catenisphaera</taxon>
    </lineage>
</organism>
<keyword evidence="3" id="KW-1185">Reference proteome</keyword>
<evidence type="ECO:0000313" key="2">
    <source>
        <dbReference type="EMBL" id="MBB5182989.1"/>
    </source>
</evidence>
<keyword evidence="1" id="KW-0472">Membrane</keyword>
<protein>
    <submittedName>
        <fullName evidence="2">Cation transport ATPase</fullName>
    </submittedName>
</protein>
<feature type="transmembrane region" description="Helical" evidence="1">
    <location>
        <begin position="133"/>
        <end position="155"/>
    </location>
</feature>
<feature type="transmembrane region" description="Helical" evidence="1">
    <location>
        <begin position="167"/>
        <end position="189"/>
    </location>
</feature>
<dbReference type="AlphaFoldDB" id="A0A7W8CZ47"/>
<dbReference type="Proteomes" id="UP000539953">
    <property type="component" value="Unassembled WGS sequence"/>
</dbReference>
<feature type="transmembrane region" description="Helical" evidence="1">
    <location>
        <begin position="47"/>
        <end position="74"/>
    </location>
</feature>
<accession>A0A7W8CZ47</accession>
<reference evidence="2 3" key="1">
    <citation type="submission" date="2020-08" db="EMBL/GenBank/DDBJ databases">
        <title>Genomic Encyclopedia of Type Strains, Phase IV (KMG-IV): sequencing the most valuable type-strain genomes for metagenomic binning, comparative biology and taxonomic classification.</title>
        <authorList>
            <person name="Goeker M."/>
        </authorList>
    </citation>
    <scope>NUCLEOTIDE SEQUENCE [LARGE SCALE GENOMIC DNA]</scope>
    <source>
        <strain evidence="2 3">DSM 25799</strain>
    </source>
</reference>
<gene>
    <name evidence="2" type="ORF">HNQ47_001009</name>
</gene>
<feature type="transmembrane region" description="Helical" evidence="1">
    <location>
        <begin position="94"/>
        <end position="121"/>
    </location>
</feature>
<keyword evidence="1" id="KW-0812">Transmembrane</keyword>
<sequence length="196" mass="22429">MFGMFFVSSIGIHVVLIRRYNQRMYLDQAYLYNSLPVSKDQLMVSHILAYVVWDVLSQVMLGLSLLFLSDMAIYDQFIDHKEGLNSMLLQNFDISLNGLIGFSFAFIILQALLYAVFCHFTSAIANFFPTKRTMVLVLCYAAGIIVYSICLVNVGSVSSADDLKNNVLWLFFVTAILVLVIYLINRYLLKRKYNLI</sequence>
<evidence type="ECO:0000313" key="3">
    <source>
        <dbReference type="Proteomes" id="UP000539953"/>
    </source>
</evidence>
<comment type="caution">
    <text evidence="2">The sequence shown here is derived from an EMBL/GenBank/DDBJ whole genome shotgun (WGS) entry which is preliminary data.</text>
</comment>
<dbReference type="RefSeq" id="WP_221248029.1">
    <property type="nucleotide sequence ID" value="NZ_JACHHK010000003.1"/>
</dbReference>
<proteinExistence type="predicted"/>
<name>A0A7W8CZ47_9FIRM</name>
<dbReference type="EMBL" id="JACHHK010000003">
    <property type="protein sequence ID" value="MBB5182989.1"/>
    <property type="molecule type" value="Genomic_DNA"/>
</dbReference>
<keyword evidence="1" id="KW-1133">Transmembrane helix</keyword>
<evidence type="ECO:0000256" key="1">
    <source>
        <dbReference type="SAM" id="Phobius"/>
    </source>
</evidence>